<dbReference type="STRING" id="995060.SAMN04487904_101151"/>
<dbReference type="AlphaFoldDB" id="A0A1I6X4C2"/>
<accession>A0A1I6X4C2</accession>
<gene>
    <name evidence="3" type="ORF">SAMN04487904_101151</name>
</gene>
<keyword evidence="3" id="KW-0418">Kinase</keyword>
<organism evidence="3 4">
    <name type="scientific">Actinopolyspora righensis</name>
    <dbReference type="NCBI Taxonomy" id="995060"/>
    <lineage>
        <taxon>Bacteria</taxon>
        <taxon>Bacillati</taxon>
        <taxon>Actinomycetota</taxon>
        <taxon>Actinomycetes</taxon>
        <taxon>Actinopolysporales</taxon>
        <taxon>Actinopolysporaceae</taxon>
        <taxon>Actinopolyspora</taxon>
        <taxon>Actinopolyspora alba group</taxon>
    </lineage>
</organism>
<evidence type="ECO:0000256" key="1">
    <source>
        <dbReference type="ARBA" id="ARBA00009670"/>
    </source>
</evidence>
<dbReference type="PANTHER" id="PTHR10566">
    <property type="entry name" value="CHAPERONE-ACTIVITY OF BC1 COMPLEX CABC1 -RELATED"/>
    <property type="match status" value="1"/>
</dbReference>
<evidence type="ECO:0000259" key="2">
    <source>
        <dbReference type="Pfam" id="PF03109"/>
    </source>
</evidence>
<proteinExistence type="inferred from homology"/>
<dbReference type="PANTHER" id="PTHR10566:SF113">
    <property type="entry name" value="PROTEIN ACTIVITY OF BC1 COMPLEX KINASE 7, CHLOROPLASTIC"/>
    <property type="match status" value="1"/>
</dbReference>
<dbReference type="CDD" id="cd05121">
    <property type="entry name" value="ABC1_ADCK3-like"/>
    <property type="match status" value="1"/>
</dbReference>
<dbReference type="Proteomes" id="UP000199165">
    <property type="component" value="Unassembled WGS sequence"/>
</dbReference>
<feature type="domain" description="ABC1 atypical kinase-like" evidence="2">
    <location>
        <begin position="83"/>
        <end position="326"/>
    </location>
</feature>
<dbReference type="InterPro" id="IPR050154">
    <property type="entry name" value="UbiB_kinase"/>
</dbReference>
<keyword evidence="3" id="KW-0808">Transferase</keyword>
<protein>
    <submittedName>
        <fullName evidence="3">Predicted unusual protein kinase regulating ubiquinone biosynthesis, AarF/ABC1/UbiB family</fullName>
    </submittedName>
</protein>
<evidence type="ECO:0000313" key="3">
    <source>
        <dbReference type="EMBL" id="SFT33070.1"/>
    </source>
</evidence>
<dbReference type="SUPFAM" id="SSF56112">
    <property type="entry name" value="Protein kinase-like (PK-like)"/>
    <property type="match status" value="1"/>
</dbReference>
<reference evidence="4" key="1">
    <citation type="submission" date="2016-10" db="EMBL/GenBank/DDBJ databases">
        <authorList>
            <person name="Varghese N."/>
            <person name="Submissions S."/>
        </authorList>
    </citation>
    <scope>NUCLEOTIDE SEQUENCE [LARGE SCALE GENOMIC DNA]</scope>
    <source>
        <strain evidence="4">DSM 45501</strain>
    </source>
</reference>
<dbReference type="InterPro" id="IPR004147">
    <property type="entry name" value="ABC1_dom"/>
</dbReference>
<dbReference type="EMBL" id="FPAT01000001">
    <property type="protein sequence ID" value="SFT33070.1"/>
    <property type="molecule type" value="Genomic_DNA"/>
</dbReference>
<sequence length="506" mass="55989">MGMNRIRLVSEVLGGLFMNELGRVFGGSGEGDNAVSSVDRERRRAQEVRQGLERLGPFYIKVGQMLSTRPDIVPPVMISELEKLHDRVSPLPFSSFQPVLEEDLGTEWKERFLHVEMLDPLGVASLAQVYSVTLRDGRPGVIKIQRPGIRDTVLEDMRMMRRAARMVGRCAPRFNSVVDIEAMLGVLFDSMRSELDFTVEASHMDQARKDIKGFRNLAVPDVEFCTPRVLVQSLAPGKSVREVDRAELAERERLAMGEDLLAFTYRGFFVNRMFHADPHPGNIFVQPDGQATLIDWGMVGRVDRRTSLMIMLVLLNLAQNDGYGLAKAWIELGHATPWADVSAFVSDMSALTPKIASASLSELNFGVTLTSVLQQSTKRGIKTNPVISVLGKAFGNIEGSVRCLAPELSLTQVFQEQMKRIMLDLVGEHFSLVQAATSMTELMLGVGAAQEQARTLARDLSNREFGFNVGNNGPEKENSRGLSLSPGALSLGGAAIWLHHRRNRGK</sequence>
<dbReference type="InterPro" id="IPR011009">
    <property type="entry name" value="Kinase-like_dom_sf"/>
</dbReference>
<dbReference type="Pfam" id="PF03109">
    <property type="entry name" value="ABC1"/>
    <property type="match status" value="1"/>
</dbReference>
<comment type="similarity">
    <text evidence="1">Belongs to the protein kinase superfamily. ADCK protein kinase family.</text>
</comment>
<evidence type="ECO:0000313" key="4">
    <source>
        <dbReference type="Proteomes" id="UP000199165"/>
    </source>
</evidence>
<name>A0A1I6X4C2_9ACTN</name>
<dbReference type="GO" id="GO:0016301">
    <property type="term" value="F:kinase activity"/>
    <property type="evidence" value="ECO:0007669"/>
    <property type="project" value="UniProtKB-KW"/>
</dbReference>
<keyword evidence="3" id="KW-0830">Ubiquinone</keyword>
<keyword evidence="4" id="KW-1185">Reference proteome</keyword>